<dbReference type="Proteomes" id="UP000190449">
    <property type="component" value="Unassembled WGS sequence"/>
</dbReference>
<accession>A0A1T4PHX2</accession>
<reference evidence="1 2" key="1">
    <citation type="submission" date="2017-02" db="EMBL/GenBank/DDBJ databases">
        <authorList>
            <person name="Peterson S.W."/>
        </authorList>
    </citation>
    <scope>NUCLEOTIDE SEQUENCE [LARGE SCALE GENOMIC DNA]</scope>
    <source>
        <strain evidence="1 2">ATCC 43854</strain>
    </source>
</reference>
<evidence type="ECO:0000313" key="1">
    <source>
        <dbReference type="EMBL" id="SJZ91133.1"/>
    </source>
</evidence>
<sequence>MKMDIFNEVSLRGRVAYAILCAEKYFTVVYPDRDWKIIFEICWRFTDDSMYLDAWADSMCDILPECLLEFDGYNRPDGPYEYITEEQYTTIKNLYAGIKDDVNVILKAIRDMEEEYAYTVIEEYGKGSIETLSSIVKMLEEKNIALPDPQLVAFSKFSEEDGWGKAFDGTKLSMVLKG</sequence>
<dbReference type="STRING" id="28122.SAMN02745108_01940"/>
<name>A0A1T4PHX2_9BACT</name>
<protein>
    <recommendedName>
        <fullName evidence="3">DUF4303 domain-containing protein</fullName>
    </recommendedName>
</protein>
<evidence type="ECO:0000313" key="2">
    <source>
        <dbReference type="Proteomes" id="UP000190449"/>
    </source>
</evidence>
<dbReference type="EMBL" id="FUWU01000035">
    <property type="protein sequence ID" value="SJZ91133.1"/>
    <property type="molecule type" value="Genomic_DNA"/>
</dbReference>
<evidence type="ECO:0008006" key="3">
    <source>
        <dbReference type="Google" id="ProtNLM"/>
    </source>
</evidence>
<dbReference type="AlphaFoldDB" id="A0A1T4PHX2"/>
<gene>
    <name evidence="1" type="ORF">SAMN02745108_01940</name>
</gene>
<organism evidence="1 2">
    <name type="scientific">Fibrobacter intestinalis</name>
    <dbReference type="NCBI Taxonomy" id="28122"/>
    <lineage>
        <taxon>Bacteria</taxon>
        <taxon>Pseudomonadati</taxon>
        <taxon>Fibrobacterota</taxon>
        <taxon>Fibrobacteria</taxon>
        <taxon>Fibrobacterales</taxon>
        <taxon>Fibrobacteraceae</taxon>
        <taxon>Fibrobacter</taxon>
    </lineage>
</organism>
<proteinExistence type="predicted"/>
<dbReference type="RefSeq" id="WP_078776777.1">
    <property type="nucleotide sequence ID" value="NZ_FUWU01000035.1"/>
</dbReference>